<evidence type="ECO:0000256" key="1">
    <source>
        <dbReference type="SAM" id="MobiDB-lite"/>
    </source>
</evidence>
<evidence type="ECO:0000313" key="3">
    <source>
        <dbReference type="Proteomes" id="UP000299102"/>
    </source>
</evidence>
<reference evidence="2 3" key="1">
    <citation type="journal article" date="2019" name="Commun. Biol.">
        <title>The bagworm genome reveals a unique fibroin gene that provides high tensile strength.</title>
        <authorList>
            <person name="Kono N."/>
            <person name="Nakamura H."/>
            <person name="Ohtoshi R."/>
            <person name="Tomita M."/>
            <person name="Numata K."/>
            <person name="Arakawa K."/>
        </authorList>
    </citation>
    <scope>NUCLEOTIDE SEQUENCE [LARGE SCALE GENOMIC DNA]</scope>
</reference>
<sequence length="166" mass="18509">MRIQNKKGLELRAGPALIAETELEPAQIETRSEIQSGEDRHRDSDQERKIKFGIEGGIAIDSETATGPDRETRIDIENGTVIAIKITATSANIEDEANVCSGKVGKGRPRISYADQIVSILEKGQILSTRNRRAYMKRLMDVSEAREICKDRTMWKFVVSGYLSAK</sequence>
<name>A0A4C1XWZ7_EUMVA</name>
<dbReference type="Proteomes" id="UP000299102">
    <property type="component" value="Unassembled WGS sequence"/>
</dbReference>
<keyword evidence="3" id="KW-1185">Reference proteome</keyword>
<dbReference type="OrthoDB" id="425681at2759"/>
<feature type="region of interest" description="Disordered" evidence="1">
    <location>
        <begin position="25"/>
        <end position="47"/>
    </location>
</feature>
<organism evidence="2 3">
    <name type="scientific">Eumeta variegata</name>
    <name type="common">Bagworm moth</name>
    <name type="synonym">Eumeta japonica</name>
    <dbReference type="NCBI Taxonomy" id="151549"/>
    <lineage>
        <taxon>Eukaryota</taxon>
        <taxon>Metazoa</taxon>
        <taxon>Ecdysozoa</taxon>
        <taxon>Arthropoda</taxon>
        <taxon>Hexapoda</taxon>
        <taxon>Insecta</taxon>
        <taxon>Pterygota</taxon>
        <taxon>Neoptera</taxon>
        <taxon>Endopterygota</taxon>
        <taxon>Lepidoptera</taxon>
        <taxon>Glossata</taxon>
        <taxon>Ditrysia</taxon>
        <taxon>Tineoidea</taxon>
        <taxon>Psychidae</taxon>
        <taxon>Oiketicinae</taxon>
        <taxon>Eumeta</taxon>
    </lineage>
</organism>
<dbReference type="AlphaFoldDB" id="A0A4C1XWZ7"/>
<protein>
    <submittedName>
        <fullName evidence="2">Uncharacterized protein</fullName>
    </submittedName>
</protein>
<comment type="caution">
    <text evidence="2">The sequence shown here is derived from an EMBL/GenBank/DDBJ whole genome shotgun (WGS) entry which is preliminary data.</text>
</comment>
<gene>
    <name evidence="2" type="ORF">EVAR_28614_1</name>
</gene>
<feature type="compositionally biased region" description="Basic and acidic residues" evidence="1">
    <location>
        <begin position="37"/>
        <end position="47"/>
    </location>
</feature>
<dbReference type="EMBL" id="BGZK01000966">
    <property type="protein sequence ID" value="GBP66747.1"/>
    <property type="molecule type" value="Genomic_DNA"/>
</dbReference>
<accession>A0A4C1XWZ7</accession>
<evidence type="ECO:0000313" key="2">
    <source>
        <dbReference type="EMBL" id="GBP66747.1"/>
    </source>
</evidence>
<proteinExistence type="predicted"/>